<dbReference type="InterPro" id="IPR011344">
    <property type="entry name" value="ssDNA-bd"/>
</dbReference>
<dbReference type="GO" id="GO:0006260">
    <property type="term" value="P:DNA replication"/>
    <property type="evidence" value="ECO:0007669"/>
    <property type="project" value="InterPro"/>
</dbReference>
<dbReference type="Proteomes" id="UP000265419">
    <property type="component" value="Unassembled WGS sequence"/>
</dbReference>
<keyword evidence="5" id="KW-1185">Reference proteome</keyword>
<dbReference type="EMBL" id="QQXK01000019">
    <property type="protein sequence ID" value="RII41866.1"/>
    <property type="molecule type" value="Genomic_DNA"/>
</dbReference>
<evidence type="ECO:0000256" key="1">
    <source>
        <dbReference type="ARBA" id="ARBA00023125"/>
    </source>
</evidence>
<dbReference type="PROSITE" id="PS50935">
    <property type="entry name" value="SSB"/>
    <property type="match status" value="1"/>
</dbReference>
<reference evidence="4 5" key="1">
    <citation type="submission" date="2018-07" db="EMBL/GenBank/DDBJ databases">
        <title>Arthrobacter sp. nov., isolated from raw cow's milk with high bacterial count.</title>
        <authorList>
            <person name="Hahne J."/>
            <person name="Isele D."/>
            <person name="Lipski A."/>
        </authorList>
    </citation>
    <scope>NUCLEOTIDE SEQUENCE [LARGE SCALE GENOMIC DNA]</scope>
    <source>
        <strain evidence="4 5">JZ R-35</strain>
    </source>
</reference>
<dbReference type="AlphaFoldDB" id="A0A399JHD4"/>
<dbReference type="PANTHER" id="PTHR10302">
    <property type="entry name" value="SINGLE-STRANDED DNA-BINDING PROTEIN"/>
    <property type="match status" value="1"/>
</dbReference>
<dbReference type="Pfam" id="PF00436">
    <property type="entry name" value="SSB"/>
    <property type="match status" value="1"/>
</dbReference>
<dbReference type="Gene3D" id="2.40.50.140">
    <property type="entry name" value="Nucleic acid-binding proteins"/>
    <property type="match status" value="1"/>
</dbReference>
<evidence type="ECO:0000313" key="4">
    <source>
        <dbReference type="EMBL" id="RII41866.1"/>
    </source>
</evidence>
<name>A0A399JHD4_9MICC</name>
<feature type="compositionally biased region" description="Gly residues" evidence="3">
    <location>
        <begin position="130"/>
        <end position="139"/>
    </location>
</feature>
<dbReference type="GO" id="GO:0009295">
    <property type="term" value="C:nucleoid"/>
    <property type="evidence" value="ECO:0007669"/>
    <property type="project" value="TreeGrafter"/>
</dbReference>
<accession>A0A399JHD4</accession>
<dbReference type="CDD" id="cd04496">
    <property type="entry name" value="SSB_OBF"/>
    <property type="match status" value="1"/>
</dbReference>
<dbReference type="InterPro" id="IPR000424">
    <property type="entry name" value="Primosome_PriB/ssb"/>
</dbReference>
<dbReference type="RefSeq" id="WP_119425016.1">
    <property type="nucleotide sequence ID" value="NZ_QQXK01000019.1"/>
</dbReference>
<dbReference type="PANTHER" id="PTHR10302:SF27">
    <property type="entry name" value="SINGLE-STRANDED DNA-BINDING PROTEIN"/>
    <property type="match status" value="1"/>
</dbReference>
<organism evidence="4 5">
    <name type="scientific">Galactobacter valiniphilus</name>
    <dbReference type="NCBI Taxonomy" id="2676122"/>
    <lineage>
        <taxon>Bacteria</taxon>
        <taxon>Bacillati</taxon>
        <taxon>Actinomycetota</taxon>
        <taxon>Actinomycetes</taxon>
        <taxon>Micrococcales</taxon>
        <taxon>Micrococcaceae</taxon>
        <taxon>Galactobacter</taxon>
    </lineage>
</organism>
<feature type="region of interest" description="Disordered" evidence="3">
    <location>
        <begin position="110"/>
        <end position="227"/>
    </location>
</feature>
<protein>
    <submittedName>
        <fullName evidence="4">Single-stranded DNA-binding protein</fullName>
    </submittedName>
</protein>
<keyword evidence="1 2" id="KW-0238">DNA-binding</keyword>
<evidence type="ECO:0000313" key="5">
    <source>
        <dbReference type="Proteomes" id="UP000265419"/>
    </source>
</evidence>
<dbReference type="GO" id="GO:0003697">
    <property type="term" value="F:single-stranded DNA binding"/>
    <property type="evidence" value="ECO:0007669"/>
    <property type="project" value="InterPro"/>
</dbReference>
<comment type="caution">
    <text evidence="4">The sequence shown here is derived from an EMBL/GenBank/DDBJ whole genome shotgun (WGS) entry which is preliminary data.</text>
</comment>
<evidence type="ECO:0000256" key="2">
    <source>
        <dbReference type="PROSITE-ProRule" id="PRU00252"/>
    </source>
</evidence>
<evidence type="ECO:0000256" key="3">
    <source>
        <dbReference type="SAM" id="MobiDB-lite"/>
    </source>
</evidence>
<dbReference type="SUPFAM" id="SSF50249">
    <property type="entry name" value="Nucleic acid-binding proteins"/>
    <property type="match status" value="1"/>
</dbReference>
<proteinExistence type="predicted"/>
<sequence>MNETMIVRGFVATEPSLRTLESGLHVVSFRLGSTPRRFDKATSTWVDGETSWYTVSCFRELAVNAQVSLKKGQPVIVLGRLKVRQFSRTDGSPGVSVELDAETLGHDLRFGAGTFGRTNREQHAGSAPGAPGGDGGDSAEGGPAEDGVSSGQGAPVAARGEGTHAAVAPDGAAGDGGADGWAPGYAGPPPDFAVGAGEEPNGDDDALEPGVDLETGEITGVDADAAA</sequence>
<dbReference type="InterPro" id="IPR012340">
    <property type="entry name" value="NA-bd_OB-fold"/>
</dbReference>
<gene>
    <name evidence="4" type="ORF">DWB68_10080</name>
</gene>